<keyword evidence="12" id="KW-0457">Lysine biosynthesis</keyword>
<dbReference type="Pfam" id="PF07687">
    <property type="entry name" value="M20_dimer"/>
    <property type="match status" value="1"/>
</dbReference>
<dbReference type="InterPro" id="IPR001261">
    <property type="entry name" value="ArgE/DapE_CS"/>
</dbReference>
<evidence type="ECO:0000256" key="7">
    <source>
        <dbReference type="ARBA" id="ARBA00022605"/>
    </source>
</evidence>
<dbReference type="GO" id="GO:0019877">
    <property type="term" value="P:diaminopimelate biosynthetic process"/>
    <property type="evidence" value="ECO:0007669"/>
    <property type="project" value="UniProtKB-KW"/>
</dbReference>
<keyword evidence="7" id="KW-0028">Amino-acid biosynthesis</keyword>
<dbReference type="PANTHER" id="PTHR43808">
    <property type="entry name" value="ACETYLORNITHINE DEACETYLASE"/>
    <property type="match status" value="1"/>
</dbReference>
<proteinExistence type="inferred from homology"/>
<dbReference type="SUPFAM" id="SSF53187">
    <property type="entry name" value="Zn-dependent exopeptidases"/>
    <property type="match status" value="1"/>
</dbReference>
<comment type="cofactor">
    <cofactor evidence="2">
        <name>Zn(2+)</name>
        <dbReference type="ChEBI" id="CHEBI:29105"/>
    </cofactor>
</comment>
<dbReference type="NCBIfam" id="NF006365">
    <property type="entry name" value="PRK08588.1"/>
    <property type="match status" value="1"/>
</dbReference>
<name>A0A0R1JIV9_9LACO</name>
<keyword evidence="9" id="KW-0378">Hydrolase</keyword>
<keyword evidence="17" id="KW-1185">Reference proteome</keyword>
<dbReference type="CDD" id="cd08659">
    <property type="entry name" value="M20_ArgE_DapE-like"/>
    <property type="match status" value="1"/>
</dbReference>
<comment type="pathway">
    <text evidence="3">Amino-acid biosynthesis; L-lysine biosynthesis via DAP pathway; LL-2,6-diaminopimelate from (S)-tetrahydrodipicolinate (succinylase route): step 3/3.</text>
</comment>
<dbReference type="InterPro" id="IPR002933">
    <property type="entry name" value="Peptidase_M20"/>
</dbReference>
<organism evidence="16 17">
    <name type="scientific">Lacticaseibacillus nasuensis JCM 17158</name>
    <dbReference type="NCBI Taxonomy" id="1291734"/>
    <lineage>
        <taxon>Bacteria</taxon>
        <taxon>Bacillati</taxon>
        <taxon>Bacillota</taxon>
        <taxon>Bacilli</taxon>
        <taxon>Lactobacillales</taxon>
        <taxon>Lactobacillaceae</taxon>
        <taxon>Lacticaseibacillus</taxon>
    </lineage>
</organism>
<evidence type="ECO:0000256" key="12">
    <source>
        <dbReference type="ARBA" id="ARBA00023154"/>
    </source>
</evidence>
<dbReference type="GO" id="GO:0009089">
    <property type="term" value="P:lysine biosynthetic process via diaminopimelate"/>
    <property type="evidence" value="ECO:0007669"/>
    <property type="project" value="UniProtKB-UniPathway"/>
</dbReference>
<evidence type="ECO:0000256" key="9">
    <source>
        <dbReference type="ARBA" id="ARBA00022801"/>
    </source>
</evidence>
<comment type="caution">
    <text evidence="16">The sequence shown here is derived from an EMBL/GenBank/DDBJ whole genome shotgun (WGS) entry which is preliminary data.</text>
</comment>
<evidence type="ECO:0000256" key="8">
    <source>
        <dbReference type="ARBA" id="ARBA00022723"/>
    </source>
</evidence>
<gene>
    <name evidence="16" type="ORF">FD02_GL000285</name>
</gene>
<dbReference type="AlphaFoldDB" id="A0A0R1JIV9"/>
<evidence type="ECO:0000256" key="2">
    <source>
        <dbReference type="ARBA" id="ARBA00001947"/>
    </source>
</evidence>
<protein>
    <recommendedName>
        <fullName evidence="6">Probable succinyl-diaminopimelate desuccinylase</fullName>
        <ecNumber evidence="5">3.5.1.18</ecNumber>
    </recommendedName>
</protein>
<comment type="cofactor">
    <cofactor evidence="1">
        <name>Co(2+)</name>
        <dbReference type="ChEBI" id="CHEBI:48828"/>
    </cofactor>
</comment>
<evidence type="ECO:0000256" key="1">
    <source>
        <dbReference type="ARBA" id="ARBA00001941"/>
    </source>
</evidence>
<sequence>MMSDDIEFLKDLIRIDSSTANGNETAVAKLIQAKLASAGIDSKLVEYAPGRDSLVADLNPDAPGPILGFTGHEDVVNPGDLDTWTHNPYEPYIDGDKLYGRGAADMKSGLAGLVLTLIRLKKAGFPHHVRLLATVGEEYGAYGAKQLTELGYVDDLSALLVGEGGDKTLKTGHGGSYNYKIISRGKSAHSSRPDLGINAIEKLADFITEERHLFDDAPQYPALGPFVHTITIINGGKQVNTLPDYAELRGNARPTPAFLNAEVTKRLQGLAEKLTNNGQPGSLEFHLIHSFIPVNDNPDSKAINTLSDAVEQVRGVKLEREFTNGATDASEFVKSPHHFDVAWYGPTNDGENQSHKVNEYVSIKHYEDAINIYEEFAKRYFA</sequence>
<dbReference type="Gene3D" id="3.30.70.360">
    <property type="match status" value="1"/>
</dbReference>
<comment type="catalytic activity">
    <reaction evidence="14">
        <text>N-succinyl-(2S,6S)-2,6-diaminopimelate + H2O = (2S,6S)-2,6-diaminopimelate + succinate</text>
        <dbReference type="Rhea" id="RHEA:22608"/>
        <dbReference type="ChEBI" id="CHEBI:15377"/>
        <dbReference type="ChEBI" id="CHEBI:30031"/>
        <dbReference type="ChEBI" id="CHEBI:57609"/>
        <dbReference type="ChEBI" id="CHEBI:58087"/>
        <dbReference type="EC" id="3.5.1.18"/>
    </reaction>
</comment>
<dbReference type="PATRIC" id="fig|1291734.4.peg.295"/>
<dbReference type="PROSITE" id="PS00758">
    <property type="entry name" value="ARGE_DAPE_CPG2_1"/>
    <property type="match status" value="1"/>
</dbReference>
<dbReference type="GO" id="GO:0009014">
    <property type="term" value="F:succinyl-diaminopimelate desuccinylase activity"/>
    <property type="evidence" value="ECO:0007669"/>
    <property type="project" value="UniProtKB-EC"/>
</dbReference>
<dbReference type="SUPFAM" id="SSF55031">
    <property type="entry name" value="Bacterial exopeptidase dimerisation domain"/>
    <property type="match status" value="1"/>
</dbReference>
<dbReference type="InterPro" id="IPR010182">
    <property type="entry name" value="ArgE/DapE"/>
</dbReference>
<evidence type="ECO:0000259" key="15">
    <source>
        <dbReference type="Pfam" id="PF07687"/>
    </source>
</evidence>
<dbReference type="EMBL" id="AZDJ01000030">
    <property type="protein sequence ID" value="KRK71100.1"/>
    <property type="molecule type" value="Genomic_DNA"/>
</dbReference>
<comment type="similarity">
    <text evidence="4">Belongs to the peptidase M20A family.</text>
</comment>
<dbReference type="PROSITE" id="PS00759">
    <property type="entry name" value="ARGE_DAPE_CPG2_2"/>
    <property type="match status" value="1"/>
</dbReference>
<dbReference type="Gene3D" id="3.40.630.10">
    <property type="entry name" value="Zn peptidases"/>
    <property type="match status" value="2"/>
</dbReference>
<evidence type="ECO:0000256" key="5">
    <source>
        <dbReference type="ARBA" id="ARBA00011921"/>
    </source>
</evidence>
<dbReference type="Proteomes" id="UP000051804">
    <property type="component" value="Unassembled WGS sequence"/>
</dbReference>
<keyword evidence="11" id="KW-0220">Diaminopimelate biosynthesis</keyword>
<dbReference type="NCBIfam" id="TIGR01910">
    <property type="entry name" value="DapE-ArgE"/>
    <property type="match status" value="1"/>
</dbReference>
<keyword evidence="10" id="KW-0862">Zinc</keyword>
<dbReference type="Pfam" id="PF01546">
    <property type="entry name" value="Peptidase_M20"/>
    <property type="match status" value="1"/>
</dbReference>
<dbReference type="PANTHER" id="PTHR43808:SF8">
    <property type="entry name" value="PEPTIDASE M20 DIMERISATION DOMAIN-CONTAINING PROTEIN"/>
    <property type="match status" value="1"/>
</dbReference>
<keyword evidence="13" id="KW-0170">Cobalt</keyword>
<reference evidence="16 17" key="1">
    <citation type="journal article" date="2015" name="Genome Announc.">
        <title>Expanding the biotechnology potential of lactobacilli through comparative genomics of 213 strains and associated genera.</title>
        <authorList>
            <person name="Sun Z."/>
            <person name="Harris H.M."/>
            <person name="McCann A."/>
            <person name="Guo C."/>
            <person name="Argimon S."/>
            <person name="Zhang W."/>
            <person name="Yang X."/>
            <person name="Jeffery I.B."/>
            <person name="Cooney J.C."/>
            <person name="Kagawa T.F."/>
            <person name="Liu W."/>
            <person name="Song Y."/>
            <person name="Salvetti E."/>
            <person name="Wrobel A."/>
            <person name="Rasinkangas P."/>
            <person name="Parkhill J."/>
            <person name="Rea M.C."/>
            <person name="O'Sullivan O."/>
            <person name="Ritari J."/>
            <person name="Douillard F.P."/>
            <person name="Paul Ross R."/>
            <person name="Yang R."/>
            <person name="Briner A.E."/>
            <person name="Felis G.E."/>
            <person name="de Vos W.M."/>
            <person name="Barrangou R."/>
            <person name="Klaenhammer T.R."/>
            <person name="Caufield P.W."/>
            <person name="Cui Y."/>
            <person name="Zhang H."/>
            <person name="O'Toole P.W."/>
        </authorList>
    </citation>
    <scope>NUCLEOTIDE SEQUENCE [LARGE SCALE GENOMIC DNA]</scope>
    <source>
        <strain evidence="16 17">JCM 17158</strain>
    </source>
</reference>
<evidence type="ECO:0000313" key="17">
    <source>
        <dbReference type="Proteomes" id="UP000051804"/>
    </source>
</evidence>
<evidence type="ECO:0000313" key="16">
    <source>
        <dbReference type="EMBL" id="KRK71100.1"/>
    </source>
</evidence>
<evidence type="ECO:0000256" key="6">
    <source>
        <dbReference type="ARBA" id="ARBA00016853"/>
    </source>
</evidence>
<dbReference type="EC" id="3.5.1.18" evidence="5"/>
<dbReference type="InterPro" id="IPR011650">
    <property type="entry name" value="Peptidase_M20_dimer"/>
</dbReference>
<dbReference type="GO" id="GO:0046872">
    <property type="term" value="F:metal ion binding"/>
    <property type="evidence" value="ECO:0007669"/>
    <property type="project" value="UniProtKB-KW"/>
</dbReference>
<evidence type="ECO:0000256" key="14">
    <source>
        <dbReference type="ARBA" id="ARBA00051301"/>
    </source>
</evidence>
<feature type="domain" description="Peptidase M20 dimerisation" evidence="15">
    <location>
        <begin position="171"/>
        <end position="275"/>
    </location>
</feature>
<dbReference type="UniPathway" id="UPA00034">
    <property type="reaction ID" value="UER00021"/>
</dbReference>
<evidence type="ECO:0000256" key="4">
    <source>
        <dbReference type="ARBA" id="ARBA00006247"/>
    </source>
</evidence>
<dbReference type="InterPro" id="IPR036264">
    <property type="entry name" value="Bact_exopeptidase_dim_dom"/>
</dbReference>
<evidence type="ECO:0000256" key="10">
    <source>
        <dbReference type="ARBA" id="ARBA00022833"/>
    </source>
</evidence>
<accession>A0A0R1JIV9</accession>
<keyword evidence="8" id="KW-0479">Metal-binding</keyword>
<dbReference type="InterPro" id="IPR050072">
    <property type="entry name" value="Peptidase_M20A"/>
</dbReference>
<evidence type="ECO:0000256" key="13">
    <source>
        <dbReference type="ARBA" id="ARBA00023285"/>
    </source>
</evidence>
<evidence type="ECO:0000256" key="3">
    <source>
        <dbReference type="ARBA" id="ARBA00005130"/>
    </source>
</evidence>
<evidence type="ECO:0000256" key="11">
    <source>
        <dbReference type="ARBA" id="ARBA00022915"/>
    </source>
</evidence>
<dbReference type="STRING" id="1291734.FD02_GL000285"/>